<evidence type="ECO:0000313" key="2">
    <source>
        <dbReference type="EMBL" id="EXB95369.1"/>
    </source>
</evidence>
<dbReference type="Proteomes" id="UP000030645">
    <property type="component" value="Unassembled WGS sequence"/>
</dbReference>
<evidence type="ECO:0000313" key="3">
    <source>
        <dbReference type="Proteomes" id="UP000030645"/>
    </source>
</evidence>
<feature type="compositionally biased region" description="Polar residues" evidence="1">
    <location>
        <begin position="15"/>
        <end position="29"/>
    </location>
</feature>
<gene>
    <name evidence="2" type="ORF">L484_014342</name>
</gene>
<evidence type="ECO:0000256" key="1">
    <source>
        <dbReference type="SAM" id="MobiDB-lite"/>
    </source>
</evidence>
<accession>W9RKV1</accession>
<organism evidence="2 3">
    <name type="scientific">Morus notabilis</name>
    <dbReference type="NCBI Taxonomy" id="981085"/>
    <lineage>
        <taxon>Eukaryota</taxon>
        <taxon>Viridiplantae</taxon>
        <taxon>Streptophyta</taxon>
        <taxon>Embryophyta</taxon>
        <taxon>Tracheophyta</taxon>
        <taxon>Spermatophyta</taxon>
        <taxon>Magnoliopsida</taxon>
        <taxon>eudicotyledons</taxon>
        <taxon>Gunneridae</taxon>
        <taxon>Pentapetalae</taxon>
        <taxon>rosids</taxon>
        <taxon>fabids</taxon>
        <taxon>Rosales</taxon>
        <taxon>Moraceae</taxon>
        <taxon>Moreae</taxon>
        <taxon>Morus</taxon>
    </lineage>
</organism>
<feature type="region of interest" description="Disordered" evidence="1">
    <location>
        <begin position="55"/>
        <end position="124"/>
    </location>
</feature>
<feature type="compositionally biased region" description="Basic and acidic residues" evidence="1">
    <location>
        <begin position="99"/>
        <end position="124"/>
    </location>
</feature>
<feature type="compositionally biased region" description="Basic and acidic residues" evidence="1">
    <location>
        <begin position="66"/>
        <end position="77"/>
    </location>
</feature>
<name>W9RKV1_9ROSA</name>
<proteinExistence type="predicted"/>
<keyword evidence="3" id="KW-1185">Reference proteome</keyword>
<dbReference type="AlphaFoldDB" id="W9RKV1"/>
<reference evidence="3" key="1">
    <citation type="submission" date="2013-01" db="EMBL/GenBank/DDBJ databases">
        <title>Draft Genome Sequence of a Mulberry Tree, Morus notabilis C.K. Schneid.</title>
        <authorList>
            <person name="He N."/>
            <person name="Zhao S."/>
        </authorList>
    </citation>
    <scope>NUCLEOTIDE SEQUENCE</scope>
</reference>
<dbReference type="EMBL" id="KE345201">
    <property type="protein sequence ID" value="EXB95369.1"/>
    <property type="molecule type" value="Genomic_DNA"/>
</dbReference>
<sequence length="124" mass="13284">MEETDLKWRGRAVQPSESMVSTPHPSSVSTRALTAWPSFHSIRYTINLFSSSPSMALPSSHGAIPPEDKKLVTDGDNSHNANDASKDGEGESSHNANDAVKDGDSRNADVAFKDDAGKDDVICL</sequence>
<feature type="region of interest" description="Disordered" evidence="1">
    <location>
        <begin position="1"/>
        <end position="29"/>
    </location>
</feature>
<protein>
    <submittedName>
        <fullName evidence="2">Uncharacterized protein</fullName>
    </submittedName>
</protein>